<comment type="similarity">
    <text evidence="6">In the N-terminal section; belongs to the DHNA family.</text>
</comment>
<dbReference type="CDD" id="cd00483">
    <property type="entry name" value="HPPK"/>
    <property type="match status" value="1"/>
</dbReference>
<dbReference type="Gene3D" id="3.30.1130.10">
    <property type="match status" value="1"/>
</dbReference>
<dbReference type="Pfam" id="PF01288">
    <property type="entry name" value="HPPK"/>
    <property type="match status" value="1"/>
</dbReference>
<reference evidence="15 16" key="1">
    <citation type="submission" date="2019-06" db="EMBL/GenBank/DDBJ databases">
        <title>Sequencing the genomes of 1000 actinobacteria strains.</title>
        <authorList>
            <person name="Klenk H.-P."/>
        </authorList>
    </citation>
    <scope>NUCLEOTIDE SEQUENCE [LARGE SCALE GENOMIC DNA]</scope>
    <source>
        <strain evidence="15 16">DSM 18935</strain>
    </source>
</reference>
<keyword evidence="16" id="KW-1185">Reference proteome</keyword>
<dbReference type="GO" id="GO:0016301">
    <property type="term" value="F:kinase activity"/>
    <property type="evidence" value="ECO:0007669"/>
    <property type="project" value="UniProtKB-KW"/>
</dbReference>
<dbReference type="GO" id="GO:0046654">
    <property type="term" value="P:tetrahydrofolate biosynthetic process"/>
    <property type="evidence" value="ECO:0007669"/>
    <property type="project" value="UniProtKB-UniRule"/>
</dbReference>
<evidence type="ECO:0000256" key="11">
    <source>
        <dbReference type="ARBA" id="ARBA00022909"/>
    </source>
</evidence>
<evidence type="ECO:0000256" key="6">
    <source>
        <dbReference type="ARBA" id="ARBA00009640"/>
    </source>
</evidence>
<evidence type="ECO:0000256" key="7">
    <source>
        <dbReference type="ARBA" id="ARBA00022679"/>
    </source>
</evidence>
<dbReference type="EC" id="2.7.6.3" evidence="13"/>
<evidence type="ECO:0000256" key="4">
    <source>
        <dbReference type="ARBA" id="ARBA00005051"/>
    </source>
</evidence>
<comment type="catalytic activity">
    <reaction evidence="1">
        <text>6-hydroxymethyl-7,8-dihydropterin + ATP = (7,8-dihydropterin-6-yl)methyl diphosphate + AMP + H(+)</text>
        <dbReference type="Rhea" id="RHEA:11412"/>
        <dbReference type="ChEBI" id="CHEBI:15378"/>
        <dbReference type="ChEBI" id="CHEBI:30616"/>
        <dbReference type="ChEBI" id="CHEBI:44841"/>
        <dbReference type="ChEBI" id="CHEBI:72950"/>
        <dbReference type="ChEBI" id="CHEBI:456215"/>
        <dbReference type="EC" id="2.7.6.3"/>
    </reaction>
</comment>
<dbReference type="UniPathway" id="UPA00077">
    <property type="reaction ID" value="UER00154"/>
</dbReference>
<comment type="catalytic activity">
    <reaction evidence="2 13">
        <text>7,8-dihydroneopterin = 6-hydroxymethyl-7,8-dihydropterin + glycolaldehyde</text>
        <dbReference type="Rhea" id="RHEA:10540"/>
        <dbReference type="ChEBI" id="CHEBI:17001"/>
        <dbReference type="ChEBI" id="CHEBI:17071"/>
        <dbReference type="ChEBI" id="CHEBI:44841"/>
        <dbReference type="EC" id="4.1.2.25"/>
    </reaction>
</comment>
<keyword evidence="10" id="KW-0067">ATP-binding</keyword>
<evidence type="ECO:0000259" key="14">
    <source>
        <dbReference type="PROSITE" id="PS00794"/>
    </source>
</evidence>
<dbReference type="GO" id="GO:0046656">
    <property type="term" value="P:folic acid biosynthetic process"/>
    <property type="evidence" value="ECO:0007669"/>
    <property type="project" value="UniProtKB-UniRule"/>
</dbReference>
<evidence type="ECO:0000256" key="10">
    <source>
        <dbReference type="ARBA" id="ARBA00022840"/>
    </source>
</evidence>
<comment type="caution">
    <text evidence="15">The sequence shown here is derived from an EMBL/GenBank/DDBJ whole genome shotgun (WGS) entry which is preliminary data.</text>
</comment>
<evidence type="ECO:0000256" key="9">
    <source>
        <dbReference type="ARBA" id="ARBA00022777"/>
    </source>
</evidence>
<dbReference type="InterPro" id="IPR000550">
    <property type="entry name" value="Hppk"/>
</dbReference>
<comment type="function">
    <text evidence="13">Catalyzes the conversion of 7,8-dihydroneopterin to 6-hydroxymethyl-7,8-dihydropterin.</text>
</comment>
<dbReference type="Proteomes" id="UP000315628">
    <property type="component" value="Unassembled WGS sequence"/>
</dbReference>
<dbReference type="PANTHER" id="PTHR43071">
    <property type="entry name" value="2-AMINO-4-HYDROXY-6-HYDROXYMETHYLDIHYDROPTERIDINE PYROPHOSPHOKINASE"/>
    <property type="match status" value="1"/>
</dbReference>
<organism evidence="15 16">
    <name type="scientific">Marihabitans asiaticum</name>
    <dbReference type="NCBI Taxonomy" id="415218"/>
    <lineage>
        <taxon>Bacteria</taxon>
        <taxon>Bacillati</taxon>
        <taxon>Actinomycetota</taxon>
        <taxon>Actinomycetes</taxon>
        <taxon>Micrococcales</taxon>
        <taxon>Intrasporangiaceae</taxon>
        <taxon>Marihabitans</taxon>
    </lineage>
</organism>
<dbReference type="CDD" id="cd00534">
    <property type="entry name" value="DHNA_DHNTPE"/>
    <property type="match status" value="1"/>
</dbReference>
<dbReference type="AlphaFoldDB" id="A0A560WDJ6"/>
<dbReference type="SMART" id="SM00905">
    <property type="entry name" value="FolB"/>
    <property type="match status" value="1"/>
</dbReference>
<evidence type="ECO:0000313" key="16">
    <source>
        <dbReference type="Proteomes" id="UP000315628"/>
    </source>
</evidence>
<evidence type="ECO:0000256" key="1">
    <source>
        <dbReference type="ARBA" id="ARBA00000198"/>
    </source>
</evidence>
<evidence type="ECO:0000256" key="12">
    <source>
        <dbReference type="ARBA" id="ARBA00023239"/>
    </source>
</evidence>
<keyword evidence="9 15" id="KW-0418">Kinase</keyword>
<gene>
    <name evidence="15" type="ORF">FB557_1197</name>
</gene>
<feature type="domain" description="7,8-dihydro-6-hydroxymethylpterin-pyrophosphokinase" evidence="14">
    <location>
        <begin position="215"/>
        <end position="226"/>
    </location>
</feature>
<dbReference type="SUPFAM" id="SSF55083">
    <property type="entry name" value="6-hydroxymethyl-7,8-dihydropterin pyrophosphokinase, HPPK"/>
    <property type="match status" value="1"/>
</dbReference>
<dbReference type="GO" id="GO:0005524">
    <property type="term" value="F:ATP binding"/>
    <property type="evidence" value="ECO:0007669"/>
    <property type="project" value="UniProtKB-KW"/>
</dbReference>
<dbReference type="GO" id="GO:0003848">
    <property type="term" value="F:2-amino-4-hydroxy-6-hydroxymethyldihydropteridine diphosphokinase activity"/>
    <property type="evidence" value="ECO:0007669"/>
    <property type="project" value="UniProtKB-EC"/>
</dbReference>
<keyword evidence="7" id="KW-0808">Transferase</keyword>
<dbReference type="PROSITE" id="PS00794">
    <property type="entry name" value="HPPK"/>
    <property type="match status" value="1"/>
</dbReference>
<protein>
    <recommendedName>
        <fullName evidence="13">Bifunctional folate synthesis protein</fullName>
    </recommendedName>
    <domain>
        <recommendedName>
            <fullName evidence="13">Dihydroneopterin aldolase</fullName>
            <shortName evidence="13">DHNA</shortName>
            <ecNumber evidence="13">4.1.2.25</ecNumber>
        </recommendedName>
        <alternativeName>
            <fullName evidence="13">7,8-dihydroneopterin aldolase</fullName>
        </alternativeName>
    </domain>
    <domain>
        <recommendedName>
            <fullName evidence="13">2-amino-4-hydroxy-6-hydroxymethyldihydropteridine pyrophosphokinase</fullName>
            <ecNumber evidence="13">2.7.6.3</ecNumber>
        </recommendedName>
        <alternativeName>
            <fullName evidence="13">6-hydroxymethyl-7,8-dihydropterin pyrophosphokinase</fullName>
            <shortName evidence="13">PPPK</shortName>
        </alternativeName>
        <alternativeName>
            <fullName evidence="13">7,8-dihydro-6-hydroxymethylpterin pyrophosphokinase</fullName>
            <shortName evidence="13">HPPK</shortName>
        </alternativeName>
    </domain>
</protein>
<evidence type="ECO:0000256" key="2">
    <source>
        <dbReference type="ARBA" id="ARBA00001353"/>
    </source>
</evidence>
<dbReference type="InterPro" id="IPR006157">
    <property type="entry name" value="FolB_dom"/>
</dbReference>
<dbReference type="SUPFAM" id="SSF55620">
    <property type="entry name" value="Tetrahydrobiopterin biosynthesis enzymes-like"/>
    <property type="match status" value="1"/>
</dbReference>
<dbReference type="GO" id="GO:0004150">
    <property type="term" value="F:dihydroneopterin aldolase activity"/>
    <property type="evidence" value="ECO:0007669"/>
    <property type="project" value="UniProtKB-UniRule"/>
</dbReference>
<evidence type="ECO:0000256" key="13">
    <source>
        <dbReference type="RuleBase" id="RU362079"/>
    </source>
</evidence>
<dbReference type="NCBIfam" id="TIGR00526">
    <property type="entry name" value="folB_dom"/>
    <property type="match status" value="1"/>
</dbReference>
<dbReference type="InterPro" id="IPR006156">
    <property type="entry name" value="Dihydroneopterin_aldolase"/>
</dbReference>
<keyword evidence="11 13" id="KW-0289">Folate biosynthesis</keyword>
<comment type="pathway">
    <text evidence="3 13">Cofactor biosynthesis; tetrahydrofolate biosynthesis; 2-amino-4-hydroxy-6-hydroxymethyl-7,8-dihydropteridine diphosphate from 7,8-dihydroneopterin triphosphate: step 3/4.</text>
</comment>
<accession>A0A560WDJ6</accession>
<dbReference type="PANTHER" id="PTHR43071:SF1">
    <property type="entry name" value="2-AMINO-4-HYDROXY-6-HYDROXYMETHYLDIHYDROPTERIDINE PYROPHOSPHOKINASE"/>
    <property type="match status" value="1"/>
</dbReference>
<dbReference type="NCBIfam" id="TIGR00525">
    <property type="entry name" value="folB"/>
    <property type="match status" value="1"/>
</dbReference>
<comment type="similarity">
    <text evidence="5 13">Belongs to the DHNA family.</text>
</comment>
<dbReference type="InterPro" id="IPR035907">
    <property type="entry name" value="Hppk_sf"/>
</dbReference>
<name>A0A560WDJ6_9MICO</name>
<comment type="pathway">
    <text evidence="4">Cofactor biosynthesis; tetrahydrofolate biosynthesis; 2-amino-4-hydroxy-6-hydroxymethyl-7,8-dihydropteridine diphosphate from 7,8-dihydroneopterin triphosphate: step 4/4.</text>
</comment>
<keyword evidence="8" id="KW-0547">Nucleotide-binding</keyword>
<evidence type="ECO:0000256" key="5">
    <source>
        <dbReference type="ARBA" id="ARBA00005708"/>
    </source>
</evidence>
<dbReference type="Gene3D" id="3.30.70.560">
    <property type="entry name" value="7,8-Dihydro-6-hydroxymethylpterin-pyrophosphokinase HPPK"/>
    <property type="match status" value="1"/>
</dbReference>
<dbReference type="EMBL" id="VIUW01000002">
    <property type="protein sequence ID" value="TWD15676.1"/>
    <property type="molecule type" value="Genomic_DNA"/>
</dbReference>
<evidence type="ECO:0000256" key="3">
    <source>
        <dbReference type="ARBA" id="ARBA00005013"/>
    </source>
</evidence>
<dbReference type="RefSeq" id="WP_144856575.1">
    <property type="nucleotide sequence ID" value="NZ_BAAAYT010000001.1"/>
</dbReference>
<dbReference type="EC" id="4.1.2.25" evidence="13"/>
<dbReference type="OrthoDB" id="9808041at2"/>
<sequence>MTQRRPGRPTSTDTIELIGVRARGFHGVLPDERRDGQDFVVDVVMEVDLAPAGASDALEHTVSYAEVADDVVAVVEGPPRDLIEVVASDIAELTLRRPRVGAVEVTVHKPQAPVGHPFADVRVRIRRSRRSPVVIALGSNLGDSGTTLAEAAERITDVIEIESESPIYRTDPVGGPEQAEYLNSVVVGHTALTPWALLHELNRIEAEHGRTRDIRWGPRTLDLDIISYGAPGRPDEVVLDEPDLILPHPRAHERAFVLVPWLAADPDARLRVGEEVHRVSDLVSRCDTSGVRADGSPR</sequence>
<evidence type="ECO:0000313" key="15">
    <source>
        <dbReference type="EMBL" id="TWD15676.1"/>
    </source>
</evidence>
<dbReference type="FunFam" id="3.30.1130.10:FF:000003">
    <property type="entry name" value="7,8-dihydroneopterin aldolase"/>
    <property type="match status" value="1"/>
</dbReference>
<dbReference type="Pfam" id="PF02152">
    <property type="entry name" value="FolB"/>
    <property type="match status" value="1"/>
</dbReference>
<keyword evidence="12 13" id="KW-0456">Lyase</keyword>
<dbReference type="NCBIfam" id="TIGR01498">
    <property type="entry name" value="folK"/>
    <property type="match status" value="1"/>
</dbReference>
<dbReference type="InterPro" id="IPR043133">
    <property type="entry name" value="GTP-CH-I_C/QueF"/>
</dbReference>
<proteinExistence type="inferred from homology"/>
<evidence type="ECO:0000256" key="8">
    <source>
        <dbReference type="ARBA" id="ARBA00022741"/>
    </source>
</evidence>